<name>A0ACC1YPL9_MELAZ</name>
<accession>A0ACC1YPL9</accession>
<comment type="caution">
    <text evidence="1">The sequence shown here is derived from an EMBL/GenBank/DDBJ whole genome shotgun (WGS) entry which is preliminary data.</text>
</comment>
<evidence type="ECO:0000313" key="1">
    <source>
        <dbReference type="EMBL" id="KAJ4725645.1"/>
    </source>
</evidence>
<organism evidence="1 2">
    <name type="scientific">Melia azedarach</name>
    <name type="common">Chinaberry tree</name>
    <dbReference type="NCBI Taxonomy" id="155640"/>
    <lineage>
        <taxon>Eukaryota</taxon>
        <taxon>Viridiplantae</taxon>
        <taxon>Streptophyta</taxon>
        <taxon>Embryophyta</taxon>
        <taxon>Tracheophyta</taxon>
        <taxon>Spermatophyta</taxon>
        <taxon>Magnoliopsida</taxon>
        <taxon>eudicotyledons</taxon>
        <taxon>Gunneridae</taxon>
        <taxon>Pentapetalae</taxon>
        <taxon>rosids</taxon>
        <taxon>malvids</taxon>
        <taxon>Sapindales</taxon>
        <taxon>Meliaceae</taxon>
        <taxon>Melia</taxon>
    </lineage>
</organism>
<gene>
    <name evidence="1" type="ORF">OWV82_004484</name>
</gene>
<protein>
    <submittedName>
        <fullName evidence="1">Ribonuclease H-like superfamily protein</fullName>
    </submittedName>
</protein>
<reference evidence="1 2" key="1">
    <citation type="journal article" date="2023" name="Science">
        <title>Complex scaffold remodeling in plant triterpene biosynthesis.</title>
        <authorList>
            <person name="De La Pena R."/>
            <person name="Hodgson H."/>
            <person name="Liu J.C."/>
            <person name="Stephenson M.J."/>
            <person name="Martin A.C."/>
            <person name="Owen C."/>
            <person name="Harkess A."/>
            <person name="Leebens-Mack J."/>
            <person name="Jimenez L.E."/>
            <person name="Osbourn A."/>
            <person name="Sattely E.S."/>
        </authorList>
    </citation>
    <scope>NUCLEOTIDE SEQUENCE [LARGE SCALE GENOMIC DNA]</scope>
    <source>
        <strain evidence="2">cv. JPN11</strain>
        <tissue evidence="1">Leaf</tissue>
    </source>
</reference>
<evidence type="ECO:0000313" key="2">
    <source>
        <dbReference type="Proteomes" id="UP001164539"/>
    </source>
</evidence>
<proteinExistence type="predicted"/>
<dbReference type="EMBL" id="CM051395">
    <property type="protein sequence ID" value="KAJ4725645.1"/>
    <property type="molecule type" value="Genomic_DNA"/>
</dbReference>
<keyword evidence="2" id="KW-1185">Reference proteome</keyword>
<sequence length="390" mass="44417">MQGQGEWHENLIRFNFLQEDAEAILSIPLPKTCHQDSLIWHYDKKGTYTVKSGYQVALKLKYYDLPSCSENQSTWWNYVWNLSVPSKIRIFLWKALRELLPTQSNLNNRKILDRSWCFRCSVAKEDCFHALVGCRFAKKVWKLMPFSHCLKFTQHTSFSCFVQSAMKSLNRTEVEFLTVVSWFIWKERNNHLHNNKFERPEQTFSKAESFLEVYQATTRNKASPHVQLPMPSSTAIWSPPGSGLKLNVDATVNNQKGQAGLGCIIRNSSGAVMAAASTKRACLGSVEVAEALAILEGIHLAKESGLHLTLIESDSANVVSYISKKTSFRGELGWILDEILHFVDRDSDCKIQFAPRSCNLAAHNLAKLALSTSEPLFWLEEVPKEIEIWL</sequence>
<dbReference type="Proteomes" id="UP001164539">
    <property type="component" value="Chromosome 2"/>
</dbReference>